<name>A0A5Y1NTC6_CAMCO</name>
<gene>
    <name evidence="1" type="ORF">DYU70_09260</name>
    <name evidence="2" type="ORF">F2M20_09050</name>
</gene>
<dbReference type="EMBL" id="AACSIE010000018">
    <property type="protein sequence ID" value="EAL9205333.1"/>
    <property type="molecule type" value="Genomic_DNA"/>
</dbReference>
<evidence type="ECO:0000313" key="1">
    <source>
        <dbReference type="EMBL" id="EAL9205333.1"/>
    </source>
</evidence>
<sequence length="35" mass="3962">VFMASFGTGITFNAMSLKIDFSKIKNFIEIIDFNT</sequence>
<protein>
    <submittedName>
        <fullName evidence="1">3-oxoacyl-ACP synthase</fullName>
    </submittedName>
</protein>
<dbReference type="EMBL" id="AAKHYB010000062">
    <property type="protein sequence ID" value="ECR9557850.1"/>
    <property type="molecule type" value="Genomic_DNA"/>
</dbReference>
<dbReference type="AlphaFoldDB" id="A0A5Y1NTC6"/>
<organism evidence="1 3">
    <name type="scientific">Campylobacter coli</name>
    <dbReference type="NCBI Taxonomy" id="195"/>
    <lineage>
        <taxon>Bacteria</taxon>
        <taxon>Pseudomonadati</taxon>
        <taxon>Campylobacterota</taxon>
        <taxon>Epsilonproteobacteria</taxon>
        <taxon>Campylobacterales</taxon>
        <taxon>Campylobacteraceae</taxon>
        <taxon>Campylobacter</taxon>
    </lineage>
</organism>
<feature type="non-terminal residue" evidence="1">
    <location>
        <position position="1"/>
    </location>
</feature>
<dbReference type="Proteomes" id="UP000411403">
    <property type="component" value="Unassembled WGS sequence"/>
</dbReference>
<evidence type="ECO:0000313" key="3">
    <source>
        <dbReference type="Proteomes" id="UP000411403"/>
    </source>
</evidence>
<comment type="caution">
    <text evidence="1">The sequence shown here is derived from an EMBL/GenBank/DDBJ whole genome shotgun (WGS) entry which is preliminary data.</text>
</comment>
<reference evidence="1 3" key="1">
    <citation type="submission" date="2018-08" db="EMBL/GenBank/DDBJ databases">
        <authorList>
            <consortium name="NARMS: The National Antimicrobial Resistance Monitoring System"/>
        </authorList>
    </citation>
    <scope>NUCLEOTIDE SEQUENCE [LARGE SCALE GENOMIC DNA]</scope>
    <source>
        <strain evidence="1 3">CVM N17C171</strain>
        <strain evidence="2">FSIS11924487</strain>
    </source>
</reference>
<proteinExistence type="predicted"/>
<accession>A0A5Y1NTC6</accession>
<evidence type="ECO:0000313" key="2">
    <source>
        <dbReference type="EMBL" id="ECR9557850.1"/>
    </source>
</evidence>